<keyword evidence="4" id="KW-0255">Endonuclease</keyword>
<keyword evidence="1" id="KW-0808">Transferase</keyword>
<keyword evidence="3" id="KW-0540">Nuclease</keyword>
<name>A0AAF0TM21_SOLVR</name>
<keyword evidence="5" id="KW-0378">Hydrolase</keyword>
<dbReference type="GO" id="GO:0003964">
    <property type="term" value="F:RNA-directed DNA polymerase activity"/>
    <property type="evidence" value="ECO:0007669"/>
    <property type="project" value="UniProtKB-KW"/>
</dbReference>
<evidence type="ECO:0000256" key="1">
    <source>
        <dbReference type="ARBA" id="ARBA00022679"/>
    </source>
</evidence>
<dbReference type="GO" id="GO:0004519">
    <property type="term" value="F:endonuclease activity"/>
    <property type="evidence" value="ECO:0007669"/>
    <property type="project" value="UniProtKB-KW"/>
</dbReference>
<dbReference type="PANTHER" id="PTHR34072">
    <property type="entry name" value="ENZYMATIC POLYPROTEIN-RELATED"/>
    <property type="match status" value="1"/>
</dbReference>
<evidence type="ECO:0000313" key="8">
    <source>
        <dbReference type="EMBL" id="WMV24294.1"/>
    </source>
</evidence>
<dbReference type="InterPro" id="IPR041373">
    <property type="entry name" value="RT_RNaseH"/>
</dbReference>
<keyword evidence="6" id="KW-0695">RNA-directed DNA polymerase</keyword>
<evidence type="ECO:0000256" key="3">
    <source>
        <dbReference type="ARBA" id="ARBA00022722"/>
    </source>
</evidence>
<keyword evidence="2" id="KW-0548">Nucleotidyltransferase</keyword>
<evidence type="ECO:0000256" key="2">
    <source>
        <dbReference type="ARBA" id="ARBA00022695"/>
    </source>
</evidence>
<dbReference type="EMBL" id="CP133615">
    <property type="protein sequence ID" value="WMV24294.1"/>
    <property type="molecule type" value="Genomic_DNA"/>
</dbReference>
<dbReference type="AlphaFoldDB" id="A0AAF0TM21"/>
<keyword evidence="9" id="KW-1185">Reference proteome</keyword>
<evidence type="ECO:0000256" key="6">
    <source>
        <dbReference type="ARBA" id="ARBA00022918"/>
    </source>
</evidence>
<dbReference type="PANTHER" id="PTHR34072:SF59">
    <property type="entry name" value="CCHC-TYPE INTEGRASE"/>
    <property type="match status" value="1"/>
</dbReference>
<accession>A0AAF0TM21</accession>
<dbReference type="InterPro" id="IPR043502">
    <property type="entry name" value="DNA/RNA_pol_sf"/>
</dbReference>
<proteinExistence type="predicted"/>
<feature type="domain" description="Reverse transcriptase RNase H-like" evidence="7">
    <location>
        <begin position="87"/>
        <end position="181"/>
    </location>
</feature>
<evidence type="ECO:0000313" key="9">
    <source>
        <dbReference type="Proteomes" id="UP001234989"/>
    </source>
</evidence>
<organism evidence="8 9">
    <name type="scientific">Solanum verrucosum</name>
    <dbReference type="NCBI Taxonomy" id="315347"/>
    <lineage>
        <taxon>Eukaryota</taxon>
        <taxon>Viridiplantae</taxon>
        <taxon>Streptophyta</taxon>
        <taxon>Embryophyta</taxon>
        <taxon>Tracheophyta</taxon>
        <taxon>Spermatophyta</taxon>
        <taxon>Magnoliopsida</taxon>
        <taxon>eudicotyledons</taxon>
        <taxon>Gunneridae</taxon>
        <taxon>Pentapetalae</taxon>
        <taxon>asterids</taxon>
        <taxon>lamiids</taxon>
        <taxon>Solanales</taxon>
        <taxon>Solanaceae</taxon>
        <taxon>Solanoideae</taxon>
        <taxon>Solaneae</taxon>
        <taxon>Solanum</taxon>
    </lineage>
</organism>
<dbReference type="GO" id="GO:0016787">
    <property type="term" value="F:hydrolase activity"/>
    <property type="evidence" value="ECO:0007669"/>
    <property type="project" value="UniProtKB-KW"/>
</dbReference>
<dbReference type="Proteomes" id="UP001234989">
    <property type="component" value="Chromosome 4"/>
</dbReference>
<sequence>MNNQGVHDNPIEENLGDGVELQPPEVVNVHAQVHGGNLIKDTERVQNPPALRLCDKYRVDFNTVDSKGPIVLPHLPLRHTFVEGGGFTVYCDSAGHGLGGLLIQKVKVIAYASRLLKTHEKNYPTHDMKLVTVVFVLKFWCHYLYGVYCKVFIYHRSLQYMFIQRDLNLRNRRRLEFLKDYDMTMLYYPWKANIVEDTLSRKTSCILSRYEWMTDRQLGMLRY</sequence>
<dbReference type="SUPFAM" id="SSF56672">
    <property type="entry name" value="DNA/RNA polymerases"/>
    <property type="match status" value="1"/>
</dbReference>
<protein>
    <recommendedName>
        <fullName evidence="7">Reverse transcriptase RNase H-like domain-containing protein</fullName>
    </recommendedName>
</protein>
<reference evidence="8" key="1">
    <citation type="submission" date="2023-08" db="EMBL/GenBank/DDBJ databases">
        <title>A de novo genome assembly of Solanum verrucosum Schlechtendal, a Mexican diploid species geographically isolated from the other diploid A-genome species in potato relatives.</title>
        <authorList>
            <person name="Hosaka K."/>
        </authorList>
    </citation>
    <scope>NUCLEOTIDE SEQUENCE</scope>
    <source>
        <tissue evidence="8">Young leaves</tissue>
    </source>
</reference>
<evidence type="ECO:0000259" key="7">
    <source>
        <dbReference type="Pfam" id="PF17917"/>
    </source>
</evidence>
<evidence type="ECO:0000256" key="5">
    <source>
        <dbReference type="ARBA" id="ARBA00022801"/>
    </source>
</evidence>
<dbReference type="Pfam" id="PF17917">
    <property type="entry name" value="RT_RNaseH"/>
    <property type="match status" value="1"/>
</dbReference>
<evidence type="ECO:0000256" key="4">
    <source>
        <dbReference type="ARBA" id="ARBA00022759"/>
    </source>
</evidence>
<gene>
    <name evidence="8" type="ORF">MTR67_017679</name>
</gene>